<reference evidence="1" key="1">
    <citation type="submission" date="2022-04" db="EMBL/GenBank/DDBJ databases">
        <title>Halobacillus sp. isolated from saltern.</title>
        <authorList>
            <person name="Won M."/>
            <person name="Lee C.-M."/>
            <person name="Woen H.-Y."/>
            <person name="Kwon S.-W."/>
        </authorList>
    </citation>
    <scope>NUCLEOTIDE SEQUENCE</scope>
    <source>
        <strain evidence="1">SSHM10-5</strain>
    </source>
</reference>
<evidence type="ECO:0000313" key="1">
    <source>
        <dbReference type="EMBL" id="UOR12635.1"/>
    </source>
</evidence>
<keyword evidence="2" id="KW-1185">Reference proteome</keyword>
<dbReference type="RefSeq" id="WP_245033531.1">
    <property type="nucleotide sequence ID" value="NZ_CP095075.1"/>
</dbReference>
<dbReference type="Proteomes" id="UP000830326">
    <property type="component" value="Chromosome"/>
</dbReference>
<dbReference type="EMBL" id="CP095075">
    <property type="protein sequence ID" value="UOR12635.1"/>
    <property type="molecule type" value="Genomic_DNA"/>
</dbReference>
<organism evidence="1 2">
    <name type="scientific">Halobacillus amylolyticus</name>
    <dbReference type="NCBI Taxonomy" id="2932259"/>
    <lineage>
        <taxon>Bacteria</taxon>
        <taxon>Bacillati</taxon>
        <taxon>Bacillota</taxon>
        <taxon>Bacilli</taxon>
        <taxon>Bacillales</taxon>
        <taxon>Bacillaceae</taxon>
        <taxon>Halobacillus</taxon>
    </lineage>
</organism>
<proteinExistence type="predicted"/>
<evidence type="ECO:0000313" key="2">
    <source>
        <dbReference type="Proteomes" id="UP000830326"/>
    </source>
</evidence>
<evidence type="ECO:0008006" key="3">
    <source>
        <dbReference type="Google" id="ProtNLM"/>
    </source>
</evidence>
<protein>
    <recommendedName>
        <fullName evidence="3">ApeA N-terminal domain-containing protein</fullName>
    </recommendedName>
</protein>
<accession>A0ABY4HGS5</accession>
<sequence length="568" mass="66623">MLQISTGKFFEKDDLYINDGKGILYSNYSWRDSIDTCVGKVEPVDNHGNISAYVFCYENRMEKGGILVRTGDHEIIEQFQLIFSFFFQCFTDPDRNAVEMNCRKNKRNMNDEFLPYEFAGRNFEPKINGNEQEVKEFNVFLERLMGLERDKYKQLVQCLEAYNNSLVALNYNFELAYSLLIYCLESISQSFDSYEPTWDDYDQREKLKIDEVLSELEEEQSDAIKSILLENRHLKLQKRFITFITSNIDDSFFVEEAEGINVPLRKSHINQLLKNAYGIRSKYVHSLQSIMKQLKMPSIGSGEVYSWGGNPQITYKGLLRLTHHVIKNFFESQECLESESYNWRDDLPGVVQVELDAKYWIGNTDEFSQEQSIPKLNGFLSQLEMAFIYEQPLTELTDLMKIYQEKIPQSKKKYKLPMISTYILYNLQLKEELRVSGYEKVIESNQSALDDPSIEGLLTYAIVSHELPYDTFQSEDVYLKYDKSKYNPSSIKIPKYFELLIMLNLVNKFHNEGDIDRYNVWLRECILNTPGNIELQKHLISCREENSLIDIGYLVSKKFLLEKEKEEA</sequence>
<name>A0ABY4HGS5_9BACI</name>
<gene>
    <name evidence="1" type="ORF">MUO15_03690</name>
</gene>